<evidence type="ECO:0000313" key="7">
    <source>
        <dbReference type="Proteomes" id="UP000247498"/>
    </source>
</evidence>
<name>A0A2V0PH24_9CHLO</name>
<gene>
    <name evidence="6" type="ORF">Rsub_09405</name>
</gene>
<dbReference type="EMBL" id="BDRX01000078">
    <property type="protein sequence ID" value="GBF96335.1"/>
    <property type="molecule type" value="Genomic_DNA"/>
</dbReference>
<evidence type="ECO:0000313" key="6">
    <source>
        <dbReference type="EMBL" id="GBF96335.1"/>
    </source>
</evidence>
<feature type="transmembrane region" description="Helical" evidence="5">
    <location>
        <begin position="159"/>
        <end position="182"/>
    </location>
</feature>
<comment type="subcellular location">
    <subcellularLocation>
        <location evidence="1">Membrane</location>
        <topology evidence="1">Multi-pass membrane protein</topology>
    </subcellularLocation>
</comment>
<dbReference type="Proteomes" id="UP000247498">
    <property type="component" value="Unassembled WGS sequence"/>
</dbReference>
<evidence type="ECO:0000256" key="3">
    <source>
        <dbReference type="ARBA" id="ARBA00022989"/>
    </source>
</evidence>
<evidence type="ECO:0000256" key="4">
    <source>
        <dbReference type="ARBA" id="ARBA00023136"/>
    </source>
</evidence>
<sequence length="304" mass="32366">MAAGGAEMPAQADVDRMVRLAMFHEEPSLAAAAAALALYLAVTLAVTAVTVRTRAWFMLTVSLTGALEALGFVMRILLLTRTPTLMLFIQMEAFLVIPPVLLAIVEYICTGRLLAALATRHSAWVARLFTASDLLCLALQGAGGALCAAPATAQTGTRLLLVGLSLQLGFFTAFTAITVGVHRRSFARDAAARPLFACLYATISLLYVRNIFRVVEFGMGYHGYLKTHEAFFYAFDFAPLFTCFLFFTFMHYGTLLPAALAPRLPLVDASPRAARGKGAKPGGGGALAVPQAAAELVVVRCGDA</sequence>
<dbReference type="AlphaFoldDB" id="A0A2V0PH24"/>
<dbReference type="OrthoDB" id="3358017at2759"/>
<dbReference type="PANTHER" id="PTHR31465">
    <property type="entry name" value="PROTEIN RTA1-RELATED"/>
    <property type="match status" value="1"/>
</dbReference>
<feature type="transmembrane region" description="Helical" evidence="5">
    <location>
        <begin position="232"/>
        <end position="253"/>
    </location>
</feature>
<dbReference type="InParanoid" id="A0A2V0PH24"/>
<feature type="transmembrane region" description="Helical" evidence="5">
    <location>
        <begin position="194"/>
        <end position="212"/>
    </location>
</feature>
<comment type="caution">
    <text evidence="6">The sequence shown here is derived from an EMBL/GenBank/DDBJ whole genome shotgun (WGS) entry which is preliminary data.</text>
</comment>
<dbReference type="InterPro" id="IPR007568">
    <property type="entry name" value="RTA1"/>
</dbReference>
<evidence type="ECO:0000256" key="2">
    <source>
        <dbReference type="ARBA" id="ARBA00022692"/>
    </source>
</evidence>
<proteinExistence type="predicted"/>
<dbReference type="Pfam" id="PF04479">
    <property type="entry name" value="RTA1"/>
    <property type="match status" value="1"/>
</dbReference>
<dbReference type="GO" id="GO:0016020">
    <property type="term" value="C:membrane"/>
    <property type="evidence" value="ECO:0007669"/>
    <property type="project" value="UniProtKB-SubCell"/>
</dbReference>
<reference evidence="6 7" key="1">
    <citation type="journal article" date="2018" name="Sci. Rep.">
        <title>Raphidocelis subcapitata (=Pseudokirchneriella subcapitata) provides an insight into genome evolution and environmental adaptations in the Sphaeropleales.</title>
        <authorList>
            <person name="Suzuki S."/>
            <person name="Yamaguchi H."/>
            <person name="Nakajima N."/>
            <person name="Kawachi M."/>
        </authorList>
    </citation>
    <scope>NUCLEOTIDE SEQUENCE [LARGE SCALE GENOMIC DNA]</scope>
    <source>
        <strain evidence="6 7">NIES-35</strain>
    </source>
</reference>
<feature type="transmembrane region" description="Helical" evidence="5">
    <location>
        <begin position="84"/>
        <end position="108"/>
    </location>
</feature>
<organism evidence="6 7">
    <name type="scientific">Raphidocelis subcapitata</name>
    <dbReference type="NCBI Taxonomy" id="307507"/>
    <lineage>
        <taxon>Eukaryota</taxon>
        <taxon>Viridiplantae</taxon>
        <taxon>Chlorophyta</taxon>
        <taxon>core chlorophytes</taxon>
        <taxon>Chlorophyceae</taxon>
        <taxon>CS clade</taxon>
        <taxon>Sphaeropleales</taxon>
        <taxon>Selenastraceae</taxon>
        <taxon>Raphidocelis</taxon>
    </lineage>
</organism>
<evidence type="ECO:0000256" key="1">
    <source>
        <dbReference type="ARBA" id="ARBA00004141"/>
    </source>
</evidence>
<protein>
    <submittedName>
        <fullName evidence="6">Uncharacterized protein</fullName>
    </submittedName>
</protein>
<accession>A0A2V0PH24</accession>
<feature type="transmembrane region" description="Helical" evidence="5">
    <location>
        <begin position="56"/>
        <end position="78"/>
    </location>
</feature>
<dbReference type="PANTHER" id="PTHR31465:SF1">
    <property type="entry name" value="PROTEIN RTA1-RELATED"/>
    <property type="match status" value="1"/>
</dbReference>
<evidence type="ECO:0000256" key="5">
    <source>
        <dbReference type="SAM" id="Phobius"/>
    </source>
</evidence>
<keyword evidence="7" id="KW-1185">Reference proteome</keyword>
<keyword evidence="2 5" id="KW-0812">Transmembrane</keyword>
<feature type="transmembrane region" description="Helical" evidence="5">
    <location>
        <begin position="29"/>
        <end position="49"/>
    </location>
</feature>
<keyword evidence="3 5" id="KW-1133">Transmembrane helix</keyword>
<keyword evidence="4 5" id="KW-0472">Membrane</keyword>